<protein>
    <submittedName>
        <fullName evidence="2">Uncharacterized protein</fullName>
    </submittedName>
</protein>
<reference evidence="2" key="2">
    <citation type="submission" date="2025-09" db="UniProtKB">
        <authorList>
            <consortium name="Ensembl"/>
        </authorList>
    </citation>
    <scope>IDENTIFICATION</scope>
</reference>
<keyword evidence="1" id="KW-0472">Membrane</keyword>
<reference evidence="2" key="1">
    <citation type="submission" date="2025-08" db="UniProtKB">
        <authorList>
            <consortium name="Ensembl"/>
        </authorList>
    </citation>
    <scope>IDENTIFICATION</scope>
</reference>
<feature type="transmembrane region" description="Helical" evidence="1">
    <location>
        <begin position="88"/>
        <end position="108"/>
    </location>
</feature>
<sequence>MSGNFACTLFASDNSKIFDHFLLVRLRERFETLAEILWLETICLNILSKQQIMLNCHLTLIKRFIFIDIQILFIGATHLNRCPVQPYIPIYLIVMGVSSLLSLSLTYIRSSWKEGVVYILILSHLLCLFLVGSAWIYSTYPPTYSPETDQYCHKTTYQFAFVVTTLVWITVTLIFVCGGCFALLTCCKAVSARRRLIPNRTTFYGGIGDSEEPTAGDV</sequence>
<evidence type="ECO:0000313" key="3">
    <source>
        <dbReference type="Proteomes" id="UP000261640"/>
    </source>
</evidence>
<feature type="transmembrane region" description="Helical" evidence="1">
    <location>
        <begin position="115"/>
        <end position="137"/>
    </location>
</feature>
<accession>A0A7N8YR95</accession>
<dbReference type="GeneTree" id="ENSGT01010000222656"/>
<dbReference type="Proteomes" id="UP000261640">
    <property type="component" value="Unplaced"/>
</dbReference>
<evidence type="ECO:0000256" key="1">
    <source>
        <dbReference type="SAM" id="Phobius"/>
    </source>
</evidence>
<dbReference type="Ensembl" id="ENSMAMT00000063035.1">
    <property type="protein sequence ID" value="ENSMAMP00000067304.1"/>
    <property type="gene ID" value="ENSMAMG00000027872.1"/>
</dbReference>
<dbReference type="InParanoid" id="A0A7N8YR95"/>
<name>A0A7N8YR95_9TELE</name>
<dbReference type="PANTHER" id="PTHR33444">
    <property type="entry name" value="SI:DKEY-19B23.12-RELATED"/>
    <property type="match status" value="1"/>
</dbReference>
<proteinExistence type="predicted"/>
<dbReference type="InterPro" id="IPR040350">
    <property type="entry name" value="TMEM272"/>
</dbReference>
<keyword evidence="1" id="KW-1133">Transmembrane helix</keyword>
<keyword evidence="1" id="KW-0812">Transmembrane</keyword>
<dbReference type="AlphaFoldDB" id="A0A7N8YR95"/>
<feature type="transmembrane region" description="Helical" evidence="1">
    <location>
        <begin position="157"/>
        <end position="186"/>
    </location>
</feature>
<organism evidence="2 3">
    <name type="scientific">Mastacembelus armatus</name>
    <name type="common">zig-zag eel</name>
    <dbReference type="NCBI Taxonomy" id="205130"/>
    <lineage>
        <taxon>Eukaryota</taxon>
        <taxon>Metazoa</taxon>
        <taxon>Chordata</taxon>
        <taxon>Craniata</taxon>
        <taxon>Vertebrata</taxon>
        <taxon>Euteleostomi</taxon>
        <taxon>Actinopterygii</taxon>
        <taxon>Neopterygii</taxon>
        <taxon>Teleostei</taxon>
        <taxon>Neoteleostei</taxon>
        <taxon>Acanthomorphata</taxon>
        <taxon>Anabantaria</taxon>
        <taxon>Synbranchiformes</taxon>
        <taxon>Mastacembelidae</taxon>
        <taxon>Mastacembelus</taxon>
    </lineage>
</organism>
<keyword evidence="3" id="KW-1185">Reference proteome</keyword>
<dbReference type="PANTHER" id="PTHR33444:SF2">
    <property type="entry name" value="MARVEL DOMAIN-CONTAINING PROTEIN"/>
    <property type="match status" value="1"/>
</dbReference>
<feature type="transmembrane region" description="Helical" evidence="1">
    <location>
        <begin position="60"/>
        <end position="76"/>
    </location>
</feature>
<evidence type="ECO:0000313" key="2">
    <source>
        <dbReference type="Ensembl" id="ENSMAMP00000067304.1"/>
    </source>
</evidence>